<evidence type="ECO:0000313" key="1">
    <source>
        <dbReference type="EMBL" id="TYP98504.1"/>
    </source>
</evidence>
<sequence>MHIKEEHNPQPFSDAEIALLKEGLNRSYKERFEMTTRLYKIQQTLKKAKIVHKPFVQK</sequence>
<dbReference type="AlphaFoldDB" id="A0A5S5DS38"/>
<organism evidence="1 2">
    <name type="scientific">Sphingobacterium allocomposti</name>
    <dbReference type="NCBI Taxonomy" id="415956"/>
    <lineage>
        <taxon>Bacteria</taxon>
        <taxon>Pseudomonadati</taxon>
        <taxon>Bacteroidota</taxon>
        <taxon>Sphingobacteriia</taxon>
        <taxon>Sphingobacteriales</taxon>
        <taxon>Sphingobacteriaceae</taxon>
        <taxon>Sphingobacterium</taxon>
    </lineage>
</organism>
<protein>
    <submittedName>
        <fullName evidence="1">Uncharacterized protein</fullName>
    </submittedName>
</protein>
<evidence type="ECO:0000313" key="2">
    <source>
        <dbReference type="Proteomes" id="UP000325105"/>
    </source>
</evidence>
<accession>A0A5S5DS38</accession>
<dbReference type="Proteomes" id="UP000325105">
    <property type="component" value="Unassembled WGS sequence"/>
</dbReference>
<reference evidence="1 2" key="1">
    <citation type="submission" date="2019-07" db="EMBL/GenBank/DDBJ databases">
        <title>Genomic Encyclopedia of Archaeal and Bacterial Type Strains, Phase II (KMG-II): from individual species to whole genera.</title>
        <authorList>
            <person name="Goeker M."/>
        </authorList>
    </citation>
    <scope>NUCLEOTIDE SEQUENCE [LARGE SCALE GENOMIC DNA]</scope>
    <source>
        <strain evidence="1 2">DSM 18850</strain>
    </source>
</reference>
<gene>
    <name evidence="1" type="ORF">BC792_101161</name>
</gene>
<name>A0A5S5DS38_9SPHI</name>
<keyword evidence="2" id="KW-1185">Reference proteome</keyword>
<proteinExistence type="predicted"/>
<comment type="caution">
    <text evidence="1">The sequence shown here is derived from an EMBL/GenBank/DDBJ whole genome shotgun (WGS) entry which is preliminary data.</text>
</comment>
<dbReference type="EMBL" id="VNHX01000001">
    <property type="protein sequence ID" value="TYP98504.1"/>
    <property type="molecule type" value="Genomic_DNA"/>
</dbReference>
<dbReference type="RefSeq" id="WP_170249924.1">
    <property type="nucleotide sequence ID" value="NZ_VNHX01000001.1"/>
</dbReference>